<protein>
    <submittedName>
        <fullName evidence="4">Dimethylargininase</fullName>
    </submittedName>
</protein>
<dbReference type="GO" id="GO:0016403">
    <property type="term" value="F:dimethylargininase activity"/>
    <property type="evidence" value="ECO:0007669"/>
    <property type="project" value="TreeGrafter"/>
</dbReference>
<comment type="similarity">
    <text evidence="1">Belongs to the DDAH family.</text>
</comment>
<proteinExistence type="inferred from homology"/>
<dbReference type="Proteomes" id="UP000184052">
    <property type="component" value="Unassembled WGS sequence"/>
</dbReference>
<feature type="active site" description="Proton donor" evidence="3">
    <location>
        <position position="161"/>
    </location>
</feature>
<name>A0A1M6BR55_9FIRM</name>
<dbReference type="EMBL" id="FQZL01000005">
    <property type="protein sequence ID" value="SHI51181.1"/>
    <property type="molecule type" value="Genomic_DNA"/>
</dbReference>
<sequence>MFKNFVVRRPGKSVVSGQTTSDLGVPVYEKAYKQHEQYIEACRACGVEVKIMEPDEEYPDSCFVEDPAVVTDRMAIITNPGVDTRQGEEIKVKEALTEFFDDFDHIVSPGHLEGGDVMQIGDHFYIGLSKRTNEEGARQFIEIVEKHGYTGSVVELKEMFHLKTGVNFIGDNRVLVAGEFITHPDFEKFEKITVPEDEMYAANCVRVNDHIIMPAGFPKLQKKLEDLDYDLKLVEMTEFQKIDGGLSCLSLRF</sequence>
<evidence type="ECO:0000313" key="4">
    <source>
        <dbReference type="EMBL" id="SHI51181.1"/>
    </source>
</evidence>
<dbReference type="STRING" id="1121476.SAMN02745751_00443"/>
<feature type="active site" description="Nucleophile" evidence="3">
    <location>
        <position position="248"/>
    </location>
</feature>
<dbReference type="OrthoDB" id="9790596at2"/>
<dbReference type="PANTHER" id="PTHR12737:SF9">
    <property type="entry name" value="DIMETHYLARGININASE"/>
    <property type="match status" value="1"/>
</dbReference>
<dbReference type="PANTHER" id="PTHR12737">
    <property type="entry name" value="DIMETHYLARGININE DIMETHYLAMINOHYDROLASE"/>
    <property type="match status" value="1"/>
</dbReference>
<dbReference type="InterPro" id="IPR033199">
    <property type="entry name" value="DDAH-like"/>
</dbReference>
<accession>A0A1M6BR55</accession>
<dbReference type="GO" id="GO:0000052">
    <property type="term" value="P:citrulline metabolic process"/>
    <property type="evidence" value="ECO:0007669"/>
    <property type="project" value="TreeGrafter"/>
</dbReference>
<dbReference type="SUPFAM" id="SSF55909">
    <property type="entry name" value="Pentein"/>
    <property type="match status" value="1"/>
</dbReference>
<dbReference type="GO" id="GO:0045429">
    <property type="term" value="P:positive regulation of nitric oxide biosynthetic process"/>
    <property type="evidence" value="ECO:0007669"/>
    <property type="project" value="TreeGrafter"/>
</dbReference>
<dbReference type="AlphaFoldDB" id="A0A1M6BR55"/>
<keyword evidence="2" id="KW-0378">Hydrolase</keyword>
<evidence type="ECO:0000313" key="5">
    <source>
        <dbReference type="Proteomes" id="UP000184052"/>
    </source>
</evidence>
<dbReference type="Gene3D" id="3.75.10.10">
    <property type="entry name" value="L-arginine/glycine Amidinotransferase, Chain A"/>
    <property type="match status" value="1"/>
</dbReference>
<dbReference type="RefSeq" id="WP_073046469.1">
    <property type="nucleotide sequence ID" value="NZ_FQZL01000005.1"/>
</dbReference>
<dbReference type="GO" id="GO:0006525">
    <property type="term" value="P:arginine metabolic process"/>
    <property type="evidence" value="ECO:0007669"/>
    <property type="project" value="TreeGrafter"/>
</dbReference>
<evidence type="ECO:0000256" key="2">
    <source>
        <dbReference type="ARBA" id="ARBA00022801"/>
    </source>
</evidence>
<evidence type="ECO:0000256" key="3">
    <source>
        <dbReference type="PIRSR" id="PIRSR633199-1"/>
    </source>
</evidence>
<dbReference type="Pfam" id="PF19420">
    <property type="entry name" value="DDAH_eukar"/>
    <property type="match status" value="1"/>
</dbReference>
<keyword evidence="5" id="KW-1185">Reference proteome</keyword>
<reference evidence="4 5" key="1">
    <citation type="submission" date="2016-11" db="EMBL/GenBank/DDBJ databases">
        <authorList>
            <person name="Jaros S."/>
            <person name="Januszkiewicz K."/>
            <person name="Wedrychowicz H."/>
        </authorList>
    </citation>
    <scope>NUCLEOTIDE SEQUENCE [LARGE SCALE GENOMIC DNA]</scope>
    <source>
        <strain evidence="4 5">DSM 17477</strain>
    </source>
</reference>
<evidence type="ECO:0000256" key="1">
    <source>
        <dbReference type="ARBA" id="ARBA00008532"/>
    </source>
</evidence>
<gene>
    <name evidence="4" type="ORF">SAMN02745751_00443</name>
</gene>
<dbReference type="GO" id="GO:0016597">
    <property type="term" value="F:amino acid binding"/>
    <property type="evidence" value="ECO:0007669"/>
    <property type="project" value="TreeGrafter"/>
</dbReference>
<organism evidence="4 5">
    <name type="scientific">Dethiosulfatibacter aminovorans DSM 17477</name>
    <dbReference type="NCBI Taxonomy" id="1121476"/>
    <lineage>
        <taxon>Bacteria</taxon>
        <taxon>Bacillati</taxon>
        <taxon>Bacillota</taxon>
        <taxon>Tissierellia</taxon>
        <taxon>Dethiosulfatibacter</taxon>
    </lineage>
</organism>